<protein>
    <submittedName>
        <fullName evidence="3">STAS domain-containing protein</fullName>
    </submittedName>
</protein>
<gene>
    <name evidence="3" type="ORF">GIY30_22680</name>
</gene>
<feature type="domain" description="STAS" evidence="2">
    <location>
        <begin position="77"/>
        <end position="130"/>
    </location>
</feature>
<dbReference type="Gene3D" id="3.30.750.24">
    <property type="entry name" value="STAS domain"/>
    <property type="match status" value="1"/>
</dbReference>
<dbReference type="PROSITE" id="PS50801">
    <property type="entry name" value="STAS"/>
    <property type="match status" value="1"/>
</dbReference>
<keyword evidence="4" id="KW-1185">Reference proteome</keyword>
<organism evidence="3 4">
    <name type="scientific">Gordonia mangrovi</name>
    <dbReference type="NCBI Taxonomy" id="2665643"/>
    <lineage>
        <taxon>Bacteria</taxon>
        <taxon>Bacillati</taxon>
        <taxon>Actinomycetota</taxon>
        <taxon>Actinomycetes</taxon>
        <taxon>Mycobacteriales</taxon>
        <taxon>Gordoniaceae</taxon>
        <taxon>Gordonia</taxon>
    </lineage>
</organism>
<evidence type="ECO:0000259" key="2">
    <source>
        <dbReference type="PROSITE" id="PS50801"/>
    </source>
</evidence>
<dbReference type="InterPro" id="IPR002645">
    <property type="entry name" value="STAS_dom"/>
</dbReference>
<dbReference type="InterPro" id="IPR036513">
    <property type="entry name" value="STAS_dom_sf"/>
</dbReference>
<evidence type="ECO:0000313" key="4">
    <source>
        <dbReference type="Proteomes" id="UP000475545"/>
    </source>
</evidence>
<proteinExistence type="predicted"/>
<dbReference type="CDD" id="cd07043">
    <property type="entry name" value="STAS_anti-anti-sigma_factors"/>
    <property type="match status" value="1"/>
</dbReference>
<dbReference type="Proteomes" id="UP000475545">
    <property type="component" value="Unassembled WGS sequence"/>
</dbReference>
<evidence type="ECO:0000256" key="1">
    <source>
        <dbReference type="SAM" id="MobiDB-lite"/>
    </source>
</evidence>
<dbReference type="AlphaFoldDB" id="A0A6L7GZ13"/>
<accession>A0A6L7GZ13</accession>
<feature type="region of interest" description="Disordered" evidence="1">
    <location>
        <begin position="1"/>
        <end position="21"/>
    </location>
</feature>
<dbReference type="SUPFAM" id="SSF52091">
    <property type="entry name" value="SpoIIaa-like"/>
    <property type="match status" value="1"/>
</dbReference>
<reference evidence="3 4" key="1">
    <citation type="submission" date="2019-11" db="EMBL/GenBank/DDBJ databases">
        <title>Gordonia sp. nov., a novel actinobacterium isolated from mangrove soil in Hainan.</title>
        <authorList>
            <person name="Huang X."/>
            <person name="Xie Y."/>
            <person name="Chu X."/>
            <person name="Xiao K."/>
        </authorList>
    </citation>
    <scope>NUCLEOTIDE SEQUENCE [LARGE SCALE GENOMIC DNA]</scope>
    <source>
        <strain evidence="3 4">HNM0687</strain>
    </source>
</reference>
<name>A0A6L7GZ13_9ACTN</name>
<evidence type="ECO:0000313" key="3">
    <source>
        <dbReference type="EMBL" id="MXP24148.1"/>
    </source>
</evidence>
<dbReference type="Pfam" id="PF01740">
    <property type="entry name" value="STAS"/>
    <property type="match status" value="1"/>
</dbReference>
<dbReference type="EMBL" id="WMBR01000009">
    <property type="protein sequence ID" value="MXP24148.1"/>
    <property type="molecule type" value="Genomic_DNA"/>
</dbReference>
<comment type="caution">
    <text evidence="3">The sequence shown here is derived from an EMBL/GenBank/DDBJ whole genome shotgun (WGS) entry which is preliminary data.</text>
</comment>
<sequence length="167" mass="17812">MSAPVGSLEPPAGCGTERVRDGGRVPLRRSVNAMTIAPFHTDDQHDTIDVVDVIGSMESTRQQSVPLYECTIEQRSEGSVHVHVAGEIDLAACGDLQRALNRASLGSARVLVDLSDVTFMSPRAVGAIAEHPIAGTGRITVLAPTRPTRLLFDLFGAGGLLEDEQLW</sequence>